<evidence type="ECO:0000313" key="1">
    <source>
        <dbReference type="EMBL" id="CAK9062350.1"/>
    </source>
</evidence>
<proteinExistence type="predicted"/>
<organism evidence="1 2">
    <name type="scientific">Durusdinium trenchii</name>
    <dbReference type="NCBI Taxonomy" id="1381693"/>
    <lineage>
        <taxon>Eukaryota</taxon>
        <taxon>Sar</taxon>
        <taxon>Alveolata</taxon>
        <taxon>Dinophyceae</taxon>
        <taxon>Suessiales</taxon>
        <taxon>Symbiodiniaceae</taxon>
        <taxon>Durusdinium</taxon>
    </lineage>
</organism>
<dbReference type="Proteomes" id="UP001642484">
    <property type="component" value="Unassembled WGS sequence"/>
</dbReference>
<protein>
    <submittedName>
        <fullName evidence="1">Uncharacterized protein</fullName>
    </submittedName>
</protein>
<gene>
    <name evidence="1" type="ORF">CCMP2556_LOCUS30655</name>
</gene>
<dbReference type="EMBL" id="CAXAMN010021695">
    <property type="protein sequence ID" value="CAK9062350.1"/>
    <property type="molecule type" value="Genomic_DNA"/>
</dbReference>
<name>A0ABP0NEX6_9DINO</name>
<sequence>MSSASEHAAWDCSSVPSRVASLLRHWIKHLDGDKGDECLVAMCSLVKVPAVALMLPSPVTDQTRRALEKVADAGIELLAAAETSLWDMPRMLYVLRLREAKLHSPVSQLQGLLEDVAEATLSVKPKIGPWLWPLHEPDVSAALLVCDAMTDDEHWAMRFIRAFRILPPIHIKEQQSHIREQYSASTTYVFAWSEVYVQGLWALLIVALPTALALNERPWKLGWESWQFYLLQALVLVWTMIMAALSRSRRAFIQDGSVGARSETAFSWKKMAHTRRAKLCKMLAQTGAGNEFAEVVNLRQNPDHWHMEHPKTWTVLSVIVTVLASSLCLCMAGFFLLIVMEIKMVLIFNWGDCFRLGCIGPEEVHGFGGLLSMIATDILLALLINVATGELCKAFAFQIAKFWNFKDMRHRLFCFHMTGALIDGLAAIGVFSFLAFAFLPEWEETLATSWDDASMCQEFFDYKVCHAMVGCDPTDTVCCSGTLFCARAKTPVQQRQSLFNAWLGGLFMVAPFVDVLMQFIVPLLTYYIHLKADRILSDEERAVKKRSCCCGCLEGFGRLLAFIFVLDGGVMGLPYVWRGYPFKAPHIEMEADDDNARKALGPVCGNCKKDMHWKQSQESWICRYHRNCLSTHETHGEKRWRCNECEQSICGQCHPLGAASLNHLFGPLDQRLLRPFNPIDELKMLKMNFMIVVMFAPVNPWGLIAQLLARLFDLHSRLSKLLIVRRRDSPMDNALAHISQKVFGHIILPFCAIWHIGLALISYNTDLYKYQHSVLVVIWFGSALALAGIALLIQVLAFKGYYTYNQHKNRRSTSTMRASDSSLGSSLDPTEIRELDDDPDEASQAVGPKAEPIKDLPSVPEPQELQGGASHEGEVAQEPTRVAAPSRSKEEAEANLDTPQNAGGCCAQ</sequence>
<keyword evidence="2" id="KW-1185">Reference proteome</keyword>
<reference evidence="1 2" key="1">
    <citation type="submission" date="2024-02" db="EMBL/GenBank/DDBJ databases">
        <authorList>
            <person name="Chen Y."/>
            <person name="Shah S."/>
            <person name="Dougan E. K."/>
            <person name="Thang M."/>
            <person name="Chan C."/>
        </authorList>
    </citation>
    <scope>NUCLEOTIDE SEQUENCE [LARGE SCALE GENOMIC DNA]</scope>
</reference>
<comment type="caution">
    <text evidence="1">The sequence shown here is derived from an EMBL/GenBank/DDBJ whole genome shotgun (WGS) entry which is preliminary data.</text>
</comment>
<evidence type="ECO:0000313" key="2">
    <source>
        <dbReference type="Proteomes" id="UP001642484"/>
    </source>
</evidence>
<accession>A0ABP0NEX6</accession>